<accession>A0A9Q2XR45</accession>
<proteinExistence type="predicted"/>
<reference evidence="2" key="1">
    <citation type="journal article" date="2022" name="Int. J. Syst. Evol. Microbiol.">
        <title>Pseudomonas aegrilactucae sp. nov. and Pseudomonas morbosilactucae sp. nov., pathogens causing bacterial rot of lettuce in Japan.</title>
        <authorList>
            <person name="Sawada H."/>
            <person name="Fujikawa T."/>
            <person name="Satou M."/>
        </authorList>
    </citation>
    <scope>NUCLEOTIDE SEQUENCE</scope>
    <source>
        <strain evidence="2">MAFF 301350</strain>
    </source>
</reference>
<sequence length="305" mass="30860">MGWRLVAASGDIDIRALKDSINLLAKLNITANADRITLTAKTELVVQGGGSATTYNAGGITHVTTGPYTAHAATFAHTGPKSLAGTFPEPPKPGKGNLELFNQYASLKGIKEGDFEVLDALGTRLKGALDAKGFISVAGAAPGPASVLFGRDPADTWSVGSYFATAAKPVVPGGEDIAAQAKTLASTAMGAMNAVKDAVQAVQQVRSNPLGALQGAAQGMPQLAGVPGLDTLKTASDAWQTAQQVHSTVQAASEGLPQLLTAVAPSAPQVLSAAKKAGDLPGVPTTLPSTTPFEAPALLMGEMLS</sequence>
<feature type="non-terminal residue" evidence="2">
    <location>
        <position position="1"/>
    </location>
</feature>
<dbReference type="AlphaFoldDB" id="A0A9Q2XR45"/>
<dbReference type="EMBL" id="JAHTBI010000157">
    <property type="protein sequence ID" value="MBV6290455.1"/>
    <property type="molecule type" value="Genomic_DNA"/>
</dbReference>
<dbReference type="Pfam" id="PF10106">
    <property type="entry name" value="DUF2345"/>
    <property type="match status" value="1"/>
</dbReference>
<evidence type="ECO:0000313" key="2">
    <source>
        <dbReference type="EMBL" id="MBV6290455.1"/>
    </source>
</evidence>
<dbReference type="InterPro" id="IPR018769">
    <property type="entry name" value="VgrG2_DUF2345"/>
</dbReference>
<dbReference type="Proteomes" id="UP001106592">
    <property type="component" value="Unassembled WGS sequence"/>
</dbReference>
<name>A0A9Q2XR45_9PSED</name>
<feature type="domain" description="DUF2345" evidence="1">
    <location>
        <begin position="2"/>
        <end position="81"/>
    </location>
</feature>
<comment type="caution">
    <text evidence="2">The sequence shown here is derived from an EMBL/GenBank/DDBJ whole genome shotgun (WGS) entry which is preliminary data.</text>
</comment>
<reference evidence="2" key="2">
    <citation type="journal article" date="2023" name="Plant Pathol.">
        <title>Dismantling and reorganizing Pseudomonas marginalis sensu#lato.</title>
        <authorList>
            <person name="Sawada H."/>
            <person name="Fujikawa T."/>
            <person name="Satou M."/>
        </authorList>
    </citation>
    <scope>NUCLEOTIDE SEQUENCE</scope>
    <source>
        <strain evidence="2">MAFF 301350</strain>
    </source>
</reference>
<dbReference type="RefSeq" id="WP_217978443.1">
    <property type="nucleotide sequence ID" value="NZ_JAHTBI010000157.1"/>
</dbReference>
<protein>
    <submittedName>
        <fullName evidence="2">DUF2345 domain-containing protein</fullName>
    </submittedName>
</protein>
<keyword evidence="3" id="KW-1185">Reference proteome</keyword>
<gene>
    <name evidence="2" type="ORF">KUO17_26150</name>
</gene>
<evidence type="ECO:0000313" key="3">
    <source>
        <dbReference type="Proteomes" id="UP001106592"/>
    </source>
</evidence>
<evidence type="ECO:0000259" key="1">
    <source>
        <dbReference type="Pfam" id="PF10106"/>
    </source>
</evidence>
<organism evidence="2 3">
    <name type="scientific">Pseudomonas aegrilactucae</name>
    <dbReference type="NCBI Taxonomy" id="2854028"/>
    <lineage>
        <taxon>Bacteria</taxon>
        <taxon>Pseudomonadati</taxon>
        <taxon>Pseudomonadota</taxon>
        <taxon>Gammaproteobacteria</taxon>
        <taxon>Pseudomonadales</taxon>
        <taxon>Pseudomonadaceae</taxon>
        <taxon>Pseudomonas</taxon>
    </lineage>
</organism>